<dbReference type="EMBL" id="DWWD01000021">
    <property type="protein sequence ID" value="HJC49866.1"/>
    <property type="molecule type" value="Genomic_DNA"/>
</dbReference>
<comment type="caution">
    <text evidence="6">Lacks conserved residue(s) required for the propagation of feature annotation.</text>
</comment>
<evidence type="ECO:0000256" key="4">
    <source>
        <dbReference type="ARBA" id="ARBA00022989"/>
    </source>
</evidence>
<gene>
    <name evidence="8" type="ORF">H9754_04685</name>
</gene>
<evidence type="ECO:0000259" key="7">
    <source>
        <dbReference type="Pfam" id="PF09335"/>
    </source>
</evidence>
<comment type="subcellular location">
    <subcellularLocation>
        <location evidence="1 6">Cell membrane</location>
        <topology evidence="1 6">Multi-pass membrane protein</topology>
    </subcellularLocation>
</comment>
<comment type="similarity">
    <text evidence="6">Belongs to the TVP38/TMEM64 family.</text>
</comment>
<accession>A0A9D2PFI8</accession>
<sequence length="128" mass="14983">MESGPLGGFLCDYIGICIGSLAAFGLAKYYGRPILGRLFSEKQIHKYDRWTRENGRFLKMFAAAIFFPVAPDDFLCYLAGTTEMTWKQYVRYSTICSIRFLQIRSSAPKTRRQERIWRREFLMISGRR</sequence>
<dbReference type="InterPro" id="IPR032816">
    <property type="entry name" value="VTT_dom"/>
</dbReference>
<proteinExistence type="inferred from homology"/>
<protein>
    <recommendedName>
        <fullName evidence="6">TVP38/TMEM64 family membrane protein</fullName>
    </recommendedName>
</protein>
<keyword evidence="4 6" id="KW-1133">Transmembrane helix</keyword>
<dbReference type="InterPro" id="IPR015414">
    <property type="entry name" value="TMEM64"/>
</dbReference>
<evidence type="ECO:0000313" key="9">
    <source>
        <dbReference type="Proteomes" id="UP000823904"/>
    </source>
</evidence>
<organism evidence="8 9">
    <name type="scientific">Candidatus Anaerostipes avistercoris</name>
    <dbReference type="NCBI Taxonomy" id="2838462"/>
    <lineage>
        <taxon>Bacteria</taxon>
        <taxon>Bacillati</taxon>
        <taxon>Bacillota</taxon>
        <taxon>Clostridia</taxon>
        <taxon>Lachnospirales</taxon>
        <taxon>Lachnospiraceae</taxon>
        <taxon>Anaerostipes</taxon>
    </lineage>
</organism>
<evidence type="ECO:0000256" key="6">
    <source>
        <dbReference type="RuleBase" id="RU366058"/>
    </source>
</evidence>
<reference evidence="8" key="2">
    <citation type="submission" date="2021-04" db="EMBL/GenBank/DDBJ databases">
        <authorList>
            <person name="Gilroy R."/>
        </authorList>
    </citation>
    <scope>NUCLEOTIDE SEQUENCE</scope>
    <source>
        <strain evidence="8">ChiSjej3B21-8574</strain>
    </source>
</reference>
<dbReference type="Proteomes" id="UP000823904">
    <property type="component" value="Unassembled WGS sequence"/>
</dbReference>
<evidence type="ECO:0000256" key="2">
    <source>
        <dbReference type="ARBA" id="ARBA00022475"/>
    </source>
</evidence>
<feature type="transmembrane region" description="Helical" evidence="6">
    <location>
        <begin position="6"/>
        <end position="27"/>
    </location>
</feature>
<dbReference type="PANTHER" id="PTHR12677">
    <property type="entry name" value="GOLGI APPARATUS MEMBRANE PROTEIN TVP38-RELATED"/>
    <property type="match status" value="1"/>
</dbReference>
<feature type="domain" description="VTT" evidence="7">
    <location>
        <begin position="4"/>
        <end position="98"/>
    </location>
</feature>
<evidence type="ECO:0000256" key="5">
    <source>
        <dbReference type="ARBA" id="ARBA00023136"/>
    </source>
</evidence>
<keyword evidence="2 6" id="KW-1003">Cell membrane</keyword>
<keyword evidence="3 6" id="KW-0812">Transmembrane</keyword>
<name>A0A9D2PFI8_9FIRM</name>
<dbReference type="AlphaFoldDB" id="A0A9D2PFI8"/>
<evidence type="ECO:0000256" key="1">
    <source>
        <dbReference type="ARBA" id="ARBA00004651"/>
    </source>
</evidence>
<evidence type="ECO:0000313" key="8">
    <source>
        <dbReference type="EMBL" id="HJC49866.1"/>
    </source>
</evidence>
<reference evidence="8" key="1">
    <citation type="journal article" date="2021" name="PeerJ">
        <title>Extensive microbial diversity within the chicken gut microbiome revealed by metagenomics and culture.</title>
        <authorList>
            <person name="Gilroy R."/>
            <person name="Ravi A."/>
            <person name="Getino M."/>
            <person name="Pursley I."/>
            <person name="Horton D.L."/>
            <person name="Alikhan N.F."/>
            <person name="Baker D."/>
            <person name="Gharbi K."/>
            <person name="Hall N."/>
            <person name="Watson M."/>
            <person name="Adriaenssens E.M."/>
            <person name="Foster-Nyarko E."/>
            <person name="Jarju S."/>
            <person name="Secka A."/>
            <person name="Antonio M."/>
            <person name="Oren A."/>
            <person name="Chaudhuri R.R."/>
            <person name="La Ragione R."/>
            <person name="Hildebrand F."/>
            <person name="Pallen M.J."/>
        </authorList>
    </citation>
    <scope>NUCLEOTIDE SEQUENCE</scope>
    <source>
        <strain evidence="8">ChiSjej3B21-8574</strain>
    </source>
</reference>
<dbReference type="PANTHER" id="PTHR12677:SF49">
    <property type="entry name" value="TVP38_TMEM64 FAMILY MEMBRANE PROTEIN"/>
    <property type="match status" value="1"/>
</dbReference>
<dbReference type="Pfam" id="PF09335">
    <property type="entry name" value="VTT_dom"/>
    <property type="match status" value="1"/>
</dbReference>
<dbReference type="GO" id="GO:0005886">
    <property type="term" value="C:plasma membrane"/>
    <property type="evidence" value="ECO:0007669"/>
    <property type="project" value="UniProtKB-SubCell"/>
</dbReference>
<comment type="caution">
    <text evidence="8">The sequence shown here is derived from an EMBL/GenBank/DDBJ whole genome shotgun (WGS) entry which is preliminary data.</text>
</comment>
<evidence type="ECO:0000256" key="3">
    <source>
        <dbReference type="ARBA" id="ARBA00022692"/>
    </source>
</evidence>
<keyword evidence="5 6" id="KW-0472">Membrane</keyword>